<dbReference type="PANTHER" id="PTHR44688:SF16">
    <property type="entry name" value="DNA-BINDING TRANSCRIPTIONAL ACTIVATOR DEVR_DOSR"/>
    <property type="match status" value="1"/>
</dbReference>
<dbReference type="PRINTS" id="PR00038">
    <property type="entry name" value="HTHLUXR"/>
</dbReference>
<dbReference type="CDD" id="cd06170">
    <property type="entry name" value="LuxR_C_like"/>
    <property type="match status" value="1"/>
</dbReference>
<organism evidence="6 7">
    <name type="scientific">Enhygromyxa salina</name>
    <dbReference type="NCBI Taxonomy" id="215803"/>
    <lineage>
        <taxon>Bacteria</taxon>
        <taxon>Pseudomonadati</taxon>
        <taxon>Myxococcota</taxon>
        <taxon>Polyangia</taxon>
        <taxon>Nannocystales</taxon>
        <taxon>Nannocystaceae</taxon>
        <taxon>Enhygromyxa</taxon>
    </lineage>
</organism>
<reference evidence="6 7" key="1">
    <citation type="submission" date="2018-03" db="EMBL/GenBank/DDBJ databases">
        <title>Draft Genome Sequences of the Obligatory Marine Myxobacteria Enhygromyxa salina SWB005.</title>
        <authorList>
            <person name="Poehlein A."/>
            <person name="Moghaddam J.A."/>
            <person name="Harms H."/>
            <person name="Alanjari M."/>
            <person name="Koenig G.M."/>
            <person name="Daniel R."/>
            <person name="Schaeberle T.F."/>
        </authorList>
    </citation>
    <scope>NUCLEOTIDE SEQUENCE [LARGE SCALE GENOMIC DNA]</scope>
    <source>
        <strain evidence="6 7">SWB005</strain>
    </source>
</reference>
<dbReference type="Pfam" id="PF00196">
    <property type="entry name" value="GerE"/>
    <property type="match status" value="1"/>
</dbReference>
<dbReference type="InterPro" id="IPR036388">
    <property type="entry name" value="WH-like_DNA-bd_sf"/>
</dbReference>
<keyword evidence="2" id="KW-0238">DNA-binding</keyword>
<evidence type="ECO:0000256" key="3">
    <source>
        <dbReference type="ARBA" id="ARBA00023163"/>
    </source>
</evidence>
<keyword evidence="1" id="KW-0805">Transcription regulation</keyword>
<dbReference type="PANTHER" id="PTHR44688">
    <property type="entry name" value="DNA-BINDING TRANSCRIPTIONAL ACTIVATOR DEVR_DOSR"/>
    <property type="match status" value="1"/>
</dbReference>
<dbReference type="EMBL" id="PVNK01000138">
    <property type="protein sequence ID" value="PRQ00030.1"/>
    <property type="molecule type" value="Genomic_DNA"/>
</dbReference>
<dbReference type="GO" id="GO:0006355">
    <property type="term" value="P:regulation of DNA-templated transcription"/>
    <property type="evidence" value="ECO:0007669"/>
    <property type="project" value="InterPro"/>
</dbReference>
<feature type="domain" description="HTH luxR-type" evidence="5">
    <location>
        <begin position="103"/>
        <end position="168"/>
    </location>
</feature>
<dbReference type="Proteomes" id="UP000237968">
    <property type="component" value="Unassembled WGS sequence"/>
</dbReference>
<evidence type="ECO:0000259" key="5">
    <source>
        <dbReference type="PROSITE" id="PS50043"/>
    </source>
</evidence>
<evidence type="ECO:0000313" key="7">
    <source>
        <dbReference type="Proteomes" id="UP000237968"/>
    </source>
</evidence>
<dbReference type="PROSITE" id="PS50043">
    <property type="entry name" value="HTH_LUXR_2"/>
    <property type="match status" value="1"/>
</dbReference>
<dbReference type="AlphaFoldDB" id="A0A2S9Y4J9"/>
<name>A0A2S9Y4J9_9BACT</name>
<dbReference type="SMART" id="SM00421">
    <property type="entry name" value="HTH_LUXR"/>
    <property type="match status" value="1"/>
</dbReference>
<dbReference type="Gene3D" id="1.10.10.10">
    <property type="entry name" value="Winged helix-like DNA-binding domain superfamily/Winged helix DNA-binding domain"/>
    <property type="match status" value="1"/>
</dbReference>
<gene>
    <name evidence="6" type="primary">tmoT_1</name>
    <name evidence="6" type="ORF">ENSA5_28440</name>
</gene>
<accession>A0A2S9Y4J9</accession>
<dbReference type="SUPFAM" id="SSF46894">
    <property type="entry name" value="C-terminal effector domain of the bipartite response regulators"/>
    <property type="match status" value="1"/>
</dbReference>
<feature type="region of interest" description="Disordered" evidence="4">
    <location>
        <begin position="1"/>
        <end position="56"/>
    </location>
</feature>
<keyword evidence="3" id="KW-0804">Transcription</keyword>
<protein>
    <submittedName>
        <fullName evidence="6">Response regulator protein TmoT</fullName>
    </submittedName>
</protein>
<feature type="compositionally biased region" description="Polar residues" evidence="4">
    <location>
        <begin position="39"/>
        <end position="54"/>
    </location>
</feature>
<sequence length="192" mass="21157">MRSEGAEPDPSADWSQPFVTRRAGVTRVPDGPACAPQPEVSTKQETLVSAQNQPAAKPEVHIRVAQDDDASRITSVLEALGYEVMRELGEGDARARLDWAIERLVRRHALTQRERDVLAGVLEGDDNRRLAQRLEISRATVKWHLHNVFTKTGVGGREALLRAALQLGPRAEAAASPDEHWAGPHEVTIEIE</sequence>
<dbReference type="GO" id="GO:0003677">
    <property type="term" value="F:DNA binding"/>
    <property type="evidence" value="ECO:0007669"/>
    <property type="project" value="UniProtKB-KW"/>
</dbReference>
<dbReference type="InterPro" id="IPR000792">
    <property type="entry name" value="Tscrpt_reg_LuxR_C"/>
</dbReference>
<evidence type="ECO:0000256" key="1">
    <source>
        <dbReference type="ARBA" id="ARBA00023015"/>
    </source>
</evidence>
<dbReference type="InterPro" id="IPR016032">
    <property type="entry name" value="Sig_transdc_resp-reg_C-effctor"/>
</dbReference>
<evidence type="ECO:0000256" key="2">
    <source>
        <dbReference type="ARBA" id="ARBA00023125"/>
    </source>
</evidence>
<proteinExistence type="predicted"/>
<comment type="caution">
    <text evidence="6">The sequence shown here is derived from an EMBL/GenBank/DDBJ whole genome shotgun (WGS) entry which is preliminary data.</text>
</comment>
<evidence type="ECO:0000256" key="4">
    <source>
        <dbReference type="SAM" id="MobiDB-lite"/>
    </source>
</evidence>
<keyword evidence="7" id="KW-1185">Reference proteome</keyword>
<evidence type="ECO:0000313" key="6">
    <source>
        <dbReference type="EMBL" id="PRQ00030.1"/>
    </source>
</evidence>